<keyword evidence="4" id="KW-0677">Repeat</keyword>
<dbReference type="InterPro" id="IPR045161">
    <property type="entry name" value="Utp18"/>
</dbReference>
<dbReference type="OrthoDB" id="1935146at2759"/>
<dbReference type="GO" id="GO:0034388">
    <property type="term" value="C:Pwp2p-containing subcomplex of 90S preribosome"/>
    <property type="evidence" value="ECO:0007669"/>
    <property type="project" value="TreeGrafter"/>
</dbReference>
<protein>
    <recommendedName>
        <fullName evidence="8">U3 small nucleolar RNA-associated protein 18 homolog</fullName>
    </recommendedName>
</protein>
<gene>
    <name evidence="6" type="ORF">PMACD_LOCUS4318</name>
</gene>
<dbReference type="PANTHER" id="PTHR18359:SF0">
    <property type="entry name" value="U3 SMALL NUCLEOLAR RNA-ASSOCIATED PROTEIN 18 HOMOLOG"/>
    <property type="match status" value="1"/>
</dbReference>
<dbReference type="SUPFAM" id="SSF50978">
    <property type="entry name" value="WD40 repeat-like"/>
    <property type="match status" value="1"/>
</dbReference>
<sequence>MKRKHNQIDAEETKLSSLLFNKTKKFTEKLNRNVTSLSEVDRKPAWIDDDDRQFKVNTVIPKVKNDSLYTEKLKQKYETLIGSPNWAKIKDASNKDESGSDIVKTVGHLDKEKVSKFEKNILEIKKSTTIIPQKGAITTSLKFHPKVSAVMLANTSGIVSLHSLDGNNKLHSFKLKSWTISSTHFKPDGSEAYISGVRHTYCIYDLVKASTKIVQLPHALKKAVHFKLSPDGKFIAASEGFSEVFIICADTNEVIKNIKNNSNVKAMTYSHDSRELYCFNDLGEVTVWNMTTMKPIKKFFDSGCITPSRISMSHCGRLLATGTAEGIVNIYDTAELTTTNPMPLKTISHLTTKITNITFNPTSEMLSVSSSFLPNALKALHIPSYNVFPNFPQKNLQLIETVGFSPNGGYMGISNNKGIVNLFRLGHFKNY</sequence>
<organism evidence="6 7">
    <name type="scientific">Pieris macdunnoughi</name>
    <dbReference type="NCBI Taxonomy" id="345717"/>
    <lineage>
        <taxon>Eukaryota</taxon>
        <taxon>Metazoa</taxon>
        <taxon>Ecdysozoa</taxon>
        <taxon>Arthropoda</taxon>
        <taxon>Hexapoda</taxon>
        <taxon>Insecta</taxon>
        <taxon>Pterygota</taxon>
        <taxon>Neoptera</taxon>
        <taxon>Endopterygota</taxon>
        <taxon>Lepidoptera</taxon>
        <taxon>Glossata</taxon>
        <taxon>Ditrysia</taxon>
        <taxon>Papilionoidea</taxon>
        <taxon>Pieridae</taxon>
        <taxon>Pierinae</taxon>
        <taxon>Pieris</taxon>
    </lineage>
</organism>
<proteinExistence type="predicted"/>
<dbReference type="GO" id="GO:0032040">
    <property type="term" value="C:small-subunit processome"/>
    <property type="evidence" value="ECO:0007669"/>
    <property type="project" value="TreeGrafter"/>
</dbReference>
<accession>A0A821PZQ2</accession>
<evidence type="ECO:0008006" key="8">
    <source>
        <dbReference type="Google" id="ProtNLM"/>
    </source>
</evidence>
<evidence type="ECO:0000256" key="2">
    <source>
        <dbReference type="ARBA" id="ARBA00022552"/>
    </source>
</evidence>
<keyword evidence="3" id="KW-0853">WD repeat</keyword>
<dbReference type="EMBL" id="CAJOBZ010000007">
    <property type="protein sequence ID" value="CAF4815754.1"/>
    <property type="molecule type" value="Genomic_DNA"/>
</dbReference>
<name>A0A821PZQ2_9NEOP</name>
<evidence type="ECO:0000313" key="7">
    <source>
        <dbReference type="Proteomes" id="UP000663880"/>
    </source>
</evidence>
<evidence type="ECO:0000256" key="3">
    <source>
        <dbReference type="ARBA" id="ARBA00022574"/>
    </source>
</evidence>
<keyword evidence="5" id="KW-0539">Nucleus</keyword>
<dbReference type="PANTHER" id="PTHR18359">
    <property type="entry name" value="WD-REPEAT PROTEIN-RELATED"/>
    <property type="match status" value="1"/>
</dbReference>
<dbReference type="InterPro" id="IPR036322">
    <property type="entry name" value="WD40_repeat_dom_sf"/>
</dbReference>
<keyword evidence="7" id="KW-1185">Reference proteome</keyword>
<comment type="caution">
    <text evidence="6">The sequence shown here is derived from an EMBL/GenBank/DDBJ whole genome shotgun (WGS) entry which is preliminary data.</text>
</comment>
<dbReference type="InterPro" id="IPR015943">
    <property type="entry name" value="WD40/YVTN_repeat-like_dom_sf"/>
</dbReference>
<keyword evidence="2" id="KW-0698">rRNA processing</keyword>
<dbReference type="Proteomes" id="UP000663880">
    <property type="component" value="Unassembled WGS sequence"/>
</dbReference>
<dbReference type="AlphaFoldDB" id="A0A821PZQ2"/>
<evidence type="ECO:0000256" key="1">
    <source>
        <dbReference type="ARBA" id="ARBA00004604"/>
    </source>
</evidence>
<dbReference type="Gene3D" id="2.130.10.10">
    <property type="entry name" value="YVTN repeat-like/Quinoprotein amine dehydrogenase"/>
    <property type="match status" value="1"/>
</dbReference>
<evidence type="ECO:0000256" key="4">
    <source>
        <dbReference type="ARBA" id="ARBA00022737"/>
    </source>
</evidence>
<evidence type="ECO:0000313" key="6">
    <source>
        <dbReference type="EMBL" id="CAF4815754.1"/>
    </source>
</evidence>
<reference evidence="6" key="1">
    <citation type="submission" date="2021-02" db="EMBL/GenBank/DDBJ databases">
        <authorList>
            <person name="Steward A R."/>
        </authorList>
    </citation>
    <scope>NUCLEOTIDE SEQUENCE</scope>
</reference>
<evidence type="ECO:0000256" key="5">
    <source>
        <dbReference type="ARBA" id="ARBA00023242"/>
    </source>
</evidence>
<comment type="subcellular location">
    <subcellularLocation>
        <location evidence="1">Nucleus</location>
        <location evidence="1">Nucleolus</location>
    </subcellularLocation>
</comment>
<dbReference type="GO" id="GO:0006364">
    <property type="term" value="P:rRNA processing"/>
    <property type="evidence" value="ECO:0007669"/>
    <property type="project" value="UniProtKB-KW"/>
</dbReference>